<accession>A0ABW3C0R7</accession>
<reference evidence="5" key="1">
    <citation type="journal article" date="2019" name="Int. J. Syst. Evol. Microbiol.">
        <title>The Global Catalogue of Microorganisms (GCM) 10K type strain sequencing project: providing services to taxonomists for standard genome sequencing and annotation.</title>
        <authorList>
            <consortium name="The Broad Institute Genomics Platform"/>
            <consortium name="The Broad Institute Genome Sequencing Center for Infectious Disease"/>
            <person name="Wu L."/>
            <person name="Ma J."/>
        </authorList>
    </citation>
    <scope>NUCLEOTIDE SEQUENCE [LARGE SCALE GENOMIC DNA]</scope>
    <source>
        <strain evidence="5">CCUG 52537</strain>
    </source>
</reference>
<feature type="region of interest" description="Disordered" evidence="1">
    <location>
        <begin position="98"/>
        <end position="118"/>
    </location>
</feature>
<dbReference type="InterPro" id="IPR013556">
    <property type="entry name" value="Flag_M-ring_C"/>
</dbReference>
<dbReference type="PANTHER" id="PTHR30046">
    <property type="entry name" value="FLAGELLAR M-RING PROTEIN"/>
    <property type="match status" value="1"/>
</dbReference>
<evidence type="ECO:0000256" key="2">
    <source>
        <dbReference type="SAM" id="Phobius"/>
    </source>
</evidence>
<evidence type="ECO:0000256" key="1">
    <source>
        <dbReference type="SAM" id="MobiDB-lite"/>
    </source>
</evidence>
<dbReference type="Pfam" id="PF08345">
    <property type="entry name" value="YscJ_FliF_C"/>
    <property type="match status" value="1"/>
</dbReference>
<keyword evidence="5" id="KW-1185">Reference proteome</keyword>
<comment type="caution">
    <text evidence="4">The sequence shown here is derived from an EMBL/GenBank/DDBJ whole genome shotgun (WGS) entry which is preliminary data.</text>
</comment>
<feature type="compositionally biased region" description="Polar residues" evidence="1">
    <location>
        <begin position="108"/>
        <end position="118"/>
    </location>
</feature>
<dbReference type="InterPro" id="IPR043427">
    <property type="entry name" value="YscJ/FliF"/>
</dbReference>
<dbReference type="Proteomes" id="UP001597124">
    <property type="component" value="Unassembled WGS sequence"/>
</dbReference>
<keyword evidence="2" id="KW-0472">Membrane</keyword>
<keyword evidence="2" id="KW-1133">Transmembrane helix</keyword>
<dbReference type="RefSeq" id="WP_381487992.1">
    <property type="nucleotide sequence ID" value="NZ_JBHTIK010000004.1"/>
</dbReference>
<proteinExistence type="predicted"/>
<sequence length="281" mass="29562">MEQAVKAPESKAPEQNGKPQLLLIALLCAAAALLGLVLLRDPAPAAANPAPTAAVPVSDRQTSVEARLREQVEAMIGAIVGRENVRAVVSVEIEPDQTRQVTEAGDPGTNSTETTTIRSSGQIRRLTVSVMVDGRHVEGLDGVGYQPRTKAELARFTRLAQGAVGFDAMRGDSLTVETVRFARAEAAPAFAGTVDTFLPLARALLIGILALAALFLILRMFGRRTPVVTSAPEPEAIESAQPAAFAFTNDTTHSPTLRRAGDAVAARPAAAAAIVRQWMSA</sequence>
<gene>
    <name evidence="4" type="ORF">ACFQ00_06570</name>
</gene>
<keyword evidence="4" id="KW-0282">Flagellum</keyword>
<evidence type="ECO:0000259" key="3">
    <source>
        <dbReference type="Pfam" id="PF08345"/>
    </source>
</evidence>
<dbReference type="PANTHER" id="PTHR30046:SF2">
    <property type="entry name" value="YOP PROTEINS TRANSLOCATION LIPOPROTEIN J"/>
    <property type="match status" value="1"/>
</dbReference>
<evidence type="ECO:0000313" key="5">
    <source>
        <dbReference type="Proteomes" id="UP001597124"/>
    </source>
</evidence>
<feature type="domain" description="Flagellar M-ring C-terminal" evidence="3">
    <location>
        <begin position="110"/>
        <end position="181"/>
    </location>
</feature>
<protein>
    <submittedName>
        <fullName evidence="4">Flagellar M-ring protein FliF C-terminal domain-containing protein</fullName>
    </submittedName>
</protein>
<keyword evidence="4" id="KW-0969">Cilium</keyword>
<feature type="transmembrane region" description="Helical" evidence="2">
    <location>
        <begin position="197"/>
        <end position="218"/>
    </location>
</feature>
<keyword evidence="4" id="KW-0966">Cell projection</keyword>
<name>A0ABW3C0R7_SPHXN</name>
<evidence type="ECO:0000313" key="4">
    <source>
        <dbReference type="EMBL" id="MFD0847979.1"/>
    </source>
</evidence>
<dbReference type="EMBL" id="JBHTIK010000004">
    <property type="protein sequence ID" value="MFD0847979.1"/>
    <property type="molecule type" value="Genomic_DNA"/>
</dbReference>
<organism evidence="4 5">
    <name type="scientific">Sphingosinicella xenopeptidilytica</name>
    <dbReference type="NCBI Taxonomy" id="364098"/>
    <lineage>
        <taxon>Bacteria</taxon>
        <taxon>Pseudomonadati</taxon>
        <taxon>Pseudomonadota</taxon>
        <taxon>Alphaproteobacteria</taxon>
        <taxon>Sphingomonadales</taxon>
        <taxon>Sphingosinicellaceae</taxon>
        <taxon>Sphingosinicella</taxon>
    </lineage>
</organism>
<keyword evidence="2" id="KW-0812">Transmembrane</keyword>